<proteinExistence type="predicted"/>
<evidence type="ECO:0000313" key="2">
    <source>
        <dbReference type="RefSeq" id="XP_010456778.1"/>
    </source>
</evidence>
<dbReference type="RefSeq" id="XP_010456780.1">
    <property type="nucleotide sequence ID" value="XM_010458478.1"/>
</dbReference>
<reference evidence="1" key="1">
    <citation type="journal article" date="1997" name="Nucleic Acids Res.">
        <title>tRNAscan-SE: a program for improved detection of transfer RNA genes in genomic sequence.</title>
        <authorList>
            <person name="Lowe T.M."/>
            <person name="Eddy S.R."/>
        </authorList>
    </citation>
    <scope>NUCLEOTIDE SEQUENCE [LARGE SCALE GENOMIC DNA]</scope>
    <source>
        <strain evidence="1">r\DH55</strain>
    </source>
</reference>
<accession>A0ABM0VIN4</accession>
<dbReference type="Proteomes" id="UP000694864">
    <property type="component" value="Chromosome 13"/>
</dbReference>
<dbReference type="Pfam" id="PF04827">
    <property type="entry name" value="Plant_tran"/>
    <property type="match status" value="2"/>
</dbReference>
<sequence length="220" mass="25154">MVLPPPVRSQHLARSAAPAATLQAFQSVIRNPWIPCLPEKHMDPPIDGFHRTPGPPTPEAVASQDLWIWHTFFGPPGTLNDINVLDRSPVFDDILQGHAPKVNYFVNGREYHLAYYLTDARFAIFKNPALVHDKETIGKIMRACIILHNMIVEDERDEYRQLDPTEFAQVEAHRTSHVDSTFSTDIPSNVSNMMTMLSKRKEIRNQQKHQQLKDDLVENI</sequence>
<organism evidence="1 3">
    <name type="scientific">Camelina sativa</name>
    <name type="common">False flax</name>
    <name type="synonym">Myagrum sativum</name>
    <dbReference type="NCBI Taxonomy" id="90675"/>
    <lineage>
        <taxon>Eukaryota</taxon>
        <taxon>Viridiplantae</taxon>
        <taxon>Streptophyta</taxon>
        <taxon>Embryophyta</taxon>
        <taxon>Tracheophyta</taxon>
        <taxon>Spermatophyta</taxon>
        <taxon>Magnoliopsida</taxon>
        <taxon>eudicotyledons</taxon>
        <taxon>Gunneridae</taxon>
        <taxon>Pentapetalae</taxon>
        <taxon>rosids</taxon>
        <taxon>malvids</taxon>
        <taxon>Brassicales</taxon>
        <taxon>Brassicaceae</taxon>
        <taxon>Camelineae</taxon>
        <taxon>Camelina</taxon>
    </lineage>
</organism>
<dbReference type="PANTHER" id="PTHR47150:SF5">
    <property type="entry name" value="OS07G0546750 PROTEIN"/>
    <property type="match status" value="1"/>
</dbReference>
<evidence type="ECO:0000313" key="3">
    <source>
        <dbReference type="RefSeq" id="XP_010456780.1"/>
    </source>
</evidence>
<keyword evidence="1" id="KW-1185">Reference proteome</keyword>
<dbReference type="GeneID" id="104738277"/>
<reference evidence="2 3" key="3">
    <citation type="submission" date="2025-05" db="UniProtKB">
        <authorList>
            <consortium name="RefSeq"/>
        </authorList>
    </citation>
    <scope>IDENTIFICATION</scope>
    <source>
        <tissue evidence="2 3">Leaf</tissue>
    </source>
</reference>
<dbReference type="InterPro" id="IPR006912">
    <property type="entry name" value="Harbinger_derived_prot"/>
</dbReference>
<dbReference type="GeneID" id="104738279"/>
<evidence type="ECO:0000313" key="1">
    <source>
        <dbReference type="Proteomes" id="UP000694864"/>
    </source>
</evidence>
<gene>
    <name evidence="3" type="primary">LOC104738279</name>
    <name evidence="2" type="synonym">LOC104738277</name>
</gene>
<dbReference type="RefSeq" id="XP_010456778.1">
    <property type="nucleotide sequence ID" value="XM_010458476.1"/>
</dbReference>
<name>A0ABM0VIN4_CAMSA</name>
<protein>
    <submittedName>
        <fullName evidence="2">Uncharacterized protein LOC104738277</fullName>
    </submittedName>
    <submittedName>
        <fullName evidence="3">Uncharacterized protein LOC104738279</fullName>
    </submittedName>
</protein>
<reference evidence="1" key="2">
    <citation type="journal article" date="2014" name="Nat. Commun.">
        <title>The emerging biofuel crop Camelina sativa retains a highly undifferentiated hexaploid genome structure.</title>
        <authorList>
            <person name="Kagale S."/>
            <person name="Koh C."/>
            <person name="Nixon J."/>
            <person name="Bollina V."/>
            <person name="Clarke W.E."/>
            <person name="Tuteja R."/>
            <person name="Spillane C."/>
            <person name="Robinson S.J."/>
            <person name="Links M.G."/>
            <person name="Clarke C."/>
            <person name="Higgins E.E."/>
            <person name="Huebert T."/>
            <person name="Sharpe A.G."/>
            <person name="Parkin I.A."/>
        </authorList>
    </citation>
    <scope>NUCLEOTIDE SEQUENCE [LARGE SCALE GENOMIC DNA]</scope>
    <source>
        <strain evidence="1">r\DH55</strain>
    </source>
</reference>
<dbReference type="PANTHER" id="PTHR47150">
    <property type="entry name" value="OS12G0169200 PROTEIN"/>
    <property type="match status" value="1"/>
</dbReference>